<dbReference type="GO" id="GO:0006508">
    <property type="term" value="P:proteolysis"/>
    <property type="evidence" value="ECO:0007669"/>
    <property type="project" value="InterPro"/>
</dbReference>
<dbReference type="InterPro" id="IPR029058">
    <property type="entry name" value="AB_hydrolase_fold"/>
</dbReference>
<evidence type="ECO:0000313" key="3">
    <source>
        <dbReference type="Proteomes" id="UP001152484"/>
    </source>
</evidence>
<dbReference type="EMBL" id="CAMAPE010000008">
    <property type="protein sequence ID" value="CAH9072785.1"/>
    <property type="molecule type" value="Genomic_DNA"/>
</dbReference>
<protein>
    <submittedName>
        <fullName evidence="2">Uncharacterized protein</fullName>
    </submittedName>
</protein>
<dbReference type="PANTHER" id="PTHR11802">
    <property type="entry name" value="SERINE PROTEASE FAMILY S10 SERINE CARBOXYPEPTIDASE"/>
    <property type="match status" value="1"/>
</dbReference>
<comment type="similarity">
    <text evidence="1">Belongs to the peptidase S10 family.</text>
</comment>
<gene>
    <name evidence="2" type="ORF">CEURO_LOCUS4518</name>
</gene>
<dbReference type="Gene3D" id="3.40.50.1820">
    <property type="entry name" value="alpha/beta hydrolase"/>
    <property type="match status" value="1"/>
</dbReference>
<sequence>MPIKLKGLALGNLGIGTPGIDQGDYLWYHGVISPEAYTMAKNVCNVAEALYEEHHGKLSKKCEKTMKMLGKEMGPEFNMDSLLFTKSDSSQSVTSETKNGDPCLPNYTPVYLNKPEVQKALHANKTCLPYRWDSCDGPLNILPAYETKNFNTLASLLRRHIRILLYSGDQDVANPVVETRKFTYMLAK</sequence>
<feature type="non-terminal residue" evidence="2">
    <location>
        <position position="188"/>
    </location>
</feature>
<dbReference type="Pfam" id="PF00450">
    <property type="entry name" value="Peptidase_S10"/>
    <property type="match status" value="1"/>
</dbReference>
<proteinExistence type="inferred from homology"/>
<keyword evidence="3" id="KW-1185">Reference proteome</keyword>
<name>A0A9P0YRD7_CUSEU</name>
<dbReference type="PANTHER" id="PTHR11802:SF349">
    <property type="entry name" value="SERINE CARBOXYPEPTIDASE-LIKE 46"/>
    <property type="match status" value="1"/>
</dbReference>
<dbReference type="InterPro" id="IPR001563">
    <property type="entry name" value="Peptidase_S10"/>
</dbReference>
<evidence type="ECO:0000256" key="1">
    <source>
        <dbReference type="ARBA" id="ARBA00009431"/>
    </source>
</evidence>
<dbReference type="Proteomes" id="UP001152484">
    <property type="component" value="Unassembled WGS sequence"/>
</dbReference>
<dbReference type="GO" id="GO:0005773">
    <property type="term" value="C:vacuole"/>
    <property type="evidence" value="ECO:0007669"/>
    <property type="project" value="TreeGrafter"/>
</dbReference>
<reference evidence="2" key="1">
    <citation type="submission" date="2022-07" db="EMBL/GenBank/DDBJ databases">
        <authorList>
            <person name="Macas J."/>
            <person name="Novak P."/>
            <person name="Neumann P."/>
        </authorList>
    </citation>
    <scope>NUCLEOTIDE SEQUENCE</scope>
</reference>
<organism evidence="2 3">
    <name type="scientific">Cuscuta europaea</name>
    <name type="common">European dodder</name>
    <dbReference type="NCBI Taxonomy" id="41803"/>
    <lineage>
        <taxon>Eukaryota</taxon>
        <taxon>Viridiplantae</taxon>
        <taxon>Streptophyta</taxon>
        <taxon>Embryophyta</taxon>
        <taxon>Tracheophyta</taxon>
        <taxon>Spermatophyta</taxon>
        <taxon>Magnoliopsida</taxon>
        <taxon>eudicotyledons</taxon>
        <taxon>Gunneridae</taxon>
        <taxon>Pentapetalae</taxon>
        <taxon>asterids</taxon>
        <taxon>lamiids</taxon>
        <taxon>Solanales</taxon>
        <taxon>Convolvulaceae</taxon>
        <taxon>Cuscuteae</taxon>
        <taxon>Cuscuta</taxon>
        <taxon>Cuscuta subgen. Cuscuta</taxon>
    </lineage>
</organism>
<dbReference type="AlphaFoldDB" id="A0A9P0YRD7"/>
<evidence type="ECO:0000313" key="2">
    <source>
        <dbReference type="EMBL" id="CAH9072785.1"/>
    </source>
</evidence>
<dbReference type="SUPFAM" id="SSF53474">
    <property type="entry name" value="alpha/beta-Hydrolases"/>
    <property type="match status" value="1"/>
</dbReference>
<accession>A0A9P0YRD7</accession>
<dbReference type="OrthoDB" id="1303932at2759"/>
<dbReference type="GO" id="GO:0004185">
    <property type="term" value="F:serine-type carboxypeptidase activity"/>
    <property type="evidence" value="ECO:0007669"/>
    <property type="project" value="InterPro"/>
</dbReference>
<comment type="caution">
    <text evidence="2">The sequence shown here is derived from an EMBL/GenBank/DDBJ whole genome shotgun (WGS) entry which is preliminary data.</text>
</comment>